<dbReference type="InterPro" id="IPR010982">
    <property type="entry name" value="Lambda_DNA-bd_dom_sf"/>
</dbReference>
<dbReference type="SMART" id="SM00530">
    <property type="entry name" value="HTH_XRE"/>
    <property type="match status" value="1"/>
</dbReference>
<name>A0A4P6YX18_9LACO</name>
<feature type="domain" description="HTH cro/C1-type" evidence="1">
    <location>
        <begin position="8"/>
        <end position="61"/>
    </location>
</feature>
<dbReference type="KEGG" id="wei:EQG49_13240"/>
<evidence type="ECO:0000313" key="2">
    <source>
        <dbReference type="EMBL" id="QBO37361.1"/>
    </source>
</evidence>
<dbReference type="RefSeq" id="WP_133364438.1">
    <property type="nucleotide sequence ID" value="NZ_CP037940.1"/>
</dbReference>
<dbReference type="GO" id="GO:0003677">
    <property type="term" value="F:DNA binding"/>
    <property type="evidence" value="ECO:0007669"/>
    <property type="project" value="InterPro"/>
</dbReference>
<evidence type="ECO:0000313" key="3">
    <source>
        <dbReference type="Proteomes" id="UP000292886"/>
    </source>
</evidence>
<dbReference type="PANTHER" id="PTHR37038">
    <property type="entry name" value="TRANSCRIPTIONAL REGULATOR-RELATED"/>
    <property type="match status" value="1"/>
</dbReference>
<sequence length="281" mass="32553">MNTYGETFQAIRLNKNVSLRAVSEGIASDSFVGKFEKGLTNISFDKLVHLVERLNVTVEEFLFLDSTHNDYFSVLLDEMNTAYTNADISKLIALADEQLRIYRDTNVPSYKCNWIMVRSLISDLEDEKLDDEFTNYIVNYLVGISEWTLYEVILFANSVHIFDMNTIMLLTDEILNKDALINFEKNKRIVVDTLLNIARVFIEDGQRMYASRILAKVKRISMDDIYYSSRTNFLFVQGLYEIKFGDRQAGEKRCDNALQVMELLGDSELVALKRHYLDSFN</sequence>
<dbReference type="InterPro" id="IPR001387">
    <property type="entry name" value="Cro/C1-type_HTH"/>
</dbReference>
<dbReference type="AlphaFoldDB" id="A0A4P6YX18"/>
<keyword evidence="3" id="KW-1185">Reference proteome</keyword>
<dbReference type="NCBIfam" id="TIGR01716">
    <property type="entry name" value="RGG_Cterm"/>
    <property type="match status" value="1"/>
</dbReference>
<proteinExistence type="predicted"/>
<protein>
    <submittedName>
        <fullName evidence="2">Rgg/GadR/MutR family transcriptional regulator</fullName>
    </submittedName>
</protein>
<dbReference type="EMBL" id="CP037940">
    <property type="protein sequence ID" value="QBO37361.1"/>
    <property type="molecule type" value="Genomic_DNA"/>
</dbReference>
<dbReference type="PROSITE" id="PS50943">
    <property type="entry name" value="HTH_CROC1"/>
    <property type="match status" value="1"/>
</dbReference>
<dbReference type="SUPFAM" id="SSF47413">
    <property type="entry name" value="lambda repressor-like DNA-binding domains"/>
    <property type="match status" value="1"/>
</dbReference>
<accession>A0A4P6YX18</accession>
<dbReference type="InterPro" id="IPR010057">
    <property type="entry name" value="Transcription_activator_Rgg_C"/>
</dbReference>
<evidence type="ECO:0000259" key="1">
    <source>
        <dbReference type="PROSITE" id="PS50943"/>
    </source>
</evidence>
<dbReference type="CDD" id="cd00093">
    <property type="entry name" value="HTH_XRE"/>
    <property type="match status" value="1"/>
</dbReference>
<dbReference type="OrthoDB" id="34624at2"/>
<dbReference type="InterPro" id="IPR011990">
    <property type="entry name" value="TPR-like_helical_dom_sf"/>
</dbReference>
<organism evidence="2 3">
    <name type="scientific">Periweissella cryptocerci</name>
    <dbReference type="NCBI Taxonomy" id="2506420"/>
    <lineage>
        <taxon>Bacteria</taxon>
        <taxon>Bacillati</taxon>
        <taxon>Bacillota</taxon>
        <taxon>Bacilli</taxon>
        <taxon>Lactobacillales</taxon>
        <taxon>Lactobacillaceae</taxon>
        <taxon>Periweissella</taxon>
    </lineage>
</organism>
<dbReference type="InterPro" id="IPR053163">
    <property type="entry name" value="HTH-type_regulator_Rgg"/>
</dbReference>
<dbReference type="Pfam" id="PF21259">
    <property type="entry name" value="Rgg_C"/>
    <property type="match status" value="1"/>
</dbReference>
<reference evidence="3" key="1">
    <citation type="submission" date="2019-03" db="EMBL/GenBank/DDBJ databases">
        <title>Weissella sp. 26KH-42 Genome sequencing.</title>
        <authorList>
            <person name="Heo J."/>
            <person name="Kim S.-J."/>
            <person name="Kim J.-S."/>
            <person name="Hong S.-B."/>
            <person name="Kwon S.-W."/>
        </authorList>
    </citation>
    <scope>NUCLEOTIDE SEQUENCE [LARGE SCALE GENOMIC DNA]</scope>
    <source>
        <strain evidence="3">26KH-42</strain>
    </source>
</reference>
<dbReference type="Proteomes" id="UP000292886">
    <property type="component" value="Chromosome"/>
</dbReference>
<dbReference type="PANTHER" id="PTHR37038:SF12">
    <property type="entry name" value="TRANSCRIPTIONAL REGULATOR"/>
    <property type="match status" value="1"/>
</dbReference>
<gene>
    <name evidence="2" type="ORF">EQG49_13240</name>
</gene>
<dbReference type="Gene3D" id="1.25.40.10">
    <property type="entry name" value="Tetratricopeptide repeat domain"/>
    <property type="match status" value="1"/>
</dbReference>